<keyword evidence="4" id="KW-0949">S-adenosyl-L-methionine</keyword>
<evidence type="ECO:0000313" key="6">
    <source>
        <dbReference type="Proteomes" id="UP000193642"/>
    </source>
</evidence>
<dbReference type="Pfam" id="PF00145">
    <property type="entry name" value="DNA_methylase"/>
    <property type="match status" value="1"/>
</dbReference>
<proteinExistence type="predicted"/>
<organism evidence="5 6">
    <name type="scientific">Rhizoclosmatium globosum</name>
    <dbReference type="NCBI Taxonomy" id="329046"/>
    <lineage>
        <taxon>Eukaryota</taxon>
        <taxon>Fungi</taxon>
        <taxon>Fungi incertae sedis</taxon>
        <taxon>Chytridiomycota</taxon>
        <taxon>Chytridiomycota incertae sedis</taxon>
        <taxon>Chytridiomycetes</taxon>
        <taxon>Chytridiales</taxon>
        <taxon>Chytriomycetaceae</taxon>
        <taxon>Rhizoclosmatium</taxon>
    </lineage>
</organism>
<dbReference type="PANTHER" id="PTHR10629:SF52">
    <property type="entry name" value="DNA (CYTOSINE-5)-METHYLTRANSFERASE 1"/>
    <property type="match status" value="1"/>
</dbReference>
<evidence type="ECO:0000313" key="5">
    <source>
        <dbReference type="EMBL" id="ORY50063.1"/>
    </source>
</evidence>
<keyword evidence="2 5" id="KW-0489">Methyltransferase</keyword>
<dbReference type="InterPro" id="IPR050390">
    <property type="entry name" value="C5-Methyltransferase"/>
</dbReference>
<evidence type="ECO:0000256" key="2">
    <source>
        <dbReference type="ARBA" id="ARBA00022603"/>
    </source>
</evidence>
<dbReference type="Gene3D" id="3.40.50.150">
    <property type="entry name" value="Vaccinia Virus protein VP39"/>
    <property type="match status" value="1"/>
</dbReference>
<accession>A0A1Y2CSV1</accession>
<evidence type="ECO:0000256" key="3">
    <source>
        <dbReference type="ARBA" id="ARBA00022679"/>
    </source>
</evidence>
<protein>
    <recommendedName>
        <fullName evidence="1">DNA (cytosine-5-)-methyltransferase</fullName>
        <ecNumber evidence="1">2.1.1.37</ecNumber>
    </recommendedName>
</protein>
<dbReference type="GO" id="GO:0003677">
    <property type="term" value="F:DNA binding"/>
    <property type="evidence" value="ECO:0007669"/>
    <property type="project" value="TreeGrafter"/>
</dbReference>
<reference evidence="5 6" key="1">
    <citation type="submission" date="2016-07" db="EMBL/GenBank/DDBJ databases">
        <title>Pervasive Adenine N6-methylation of Active Genes in Fungi.</title>
        <authorList>
            <consortium name="DOE Joint Genome Institute"/>
            <person name="Mondo S.J."/>
            <person name="Dannebaum R.O."/>
            <person name="Kuo R.C."/>
            <person name="Labutti K."/>
            <person name="Haridas S."/>
            <person name="Kuo A."/>
            <person name="Salamov A."/>
            <person name="Ahrendt S.R."/>
            <person name="Lipzen A."/>
            <person name="Sullivan W."/>
            <person name="Andreopoulos W.B."/>
            <person name="Clum A."/>
            <person name="Lindquist E."/>
            <person name="Daum C."/>
            <person name="Ramamoorthy G.K."/>
            <person name="Gryganskyi A."/>
            <person name="Culley D."/>
            <person name="Magnuson J.K."/>
            <person name="James T.Y."/>
            <person name="O'Malley M.A."/>
            <person name="Stajich J.E."/>
            <person name="Spatafora J.W."/>
            <person name="Visel A."/>
            <person name="Grigoriev I.V."/>
        </authorList>
    </citation>
    <scope>NUCLEOTIDE SEQUENCE [LARGE SCALE GENOMIC DNA]</scope>
    <source>
        <strain evidence="5 6">JEL800</strain>
    </source>
</reference>
<dbReference type="STRING" id="329046.A0A1Y2CSV1"/>
<dbReference type="InterPro" id="IPR001525">
    <property type="entry name" value="C5_MeTfrase"/>
</dbReference>
<evidence type="ECO:0000256" key="4">
    <source>
        <dbReference type="ARBA" id="ARBA00022691"/>
    </source>
</evidence>
<dbReference type="Gene3D" id="3.90.120.10">
    <property type="entry name" value="DNA Methylase, subunit A, domain 2"/>
    <property type="match status" value="1"/>
</dbReference>
<gene>
    <name evidence="5" type="ORF">BCR33DRAFT_561168</name>
</gene>
<dbReference type="InterPro" id="IPR029063">
    <property type="entry name" value="SAM-dependent_MTases_sf"/>
</dbReference>
<dbReference type="SUPFAM" id="SSF53335">
    <property type="entry name" value="S-adenosyl-L-methionine-dependent methyltransferases"/>
    <property type="match status" value="1"/>
</dbReference>
<dbReference type="GO" id="GO:0003886">
    <property type="term" value="F:DNA (cytosine-5-)-methyltransferase activity"/>
    <property type="evidence" value="ECO:0007669"/>
    <property type="project" value="UniProtKB-EC"/>
</dbReference>
<name>A0A1Y2CSV1_9FUNG</name>
<keyword evidence="3 5" id="KW-0808">Transferase</keyword>
<dbReference type="EC" id="2.1.1.37" evidence="1"/>
<sequence length="206" mass="23465">MQVRFEVLNAGYYGCPQNRNRIIMLAARKNKRLPDLPTPSHFFQTQNKNLNSFFKMPKGCGNPRSGGKLVLSAPCRFINVNDRIGNLPRAVKYGKTPRLPLHFVPKLYDYVPAEERFESTEMFGTITSNRVINQPTFHPTEDRKLTLHERALVQGFSKRDIKRLYDEYGGKEICTDSKKMLFKQIGNAVPRELAFAIGSAINNSLG</sequence>
<dbReference type="Proteomes" id="UP000193642">
    <property type="component" value="Unassembled WGS sequence"/>
</dbReference>
<comment type="caution">
    <text evidence="5">The sequence shown here is derived from an EMBL/GenBank/DDBJ whole genome shotgun (WGS) entry which is preliminary data.</text>
</comment>
<dbReference type="GO" id="GO:0032259">
    <property type="term" value="P:methylation"/>
    <property type="evidence" value="ECO:0007669"/>
    <property type="project" value="UniProtKB-KW"/>
</dbReference>
<dbReference type="AlphaFoldDB" id="A0A1Y2CSV1"/>
<keyword evidence="6" id="KW-1185">Reference proteome</keyword>
<evidence type="ECO:0000256" key="1">
    <source>
        <dbReference type="ARBA" id="ARBA00011975"/>
    </source>
</evidence>
<dbReference type="GO" id="GO:0044027">
    <property type="term" value="P:negative regulation of gene expression via chromosomal CpG island methylation"/>
    <property type="evidence" value="ECO:0007669"/>
    <property type="project" value="TreeGrafter"/>
</dbReference>
<dbReference type="GO" id="GO:0005634">
    <property type="term" value="C:nucleus"/>
    <property type="evidence" value="ECO:0007669"/>
    <property type="project" value="TreeGrafter"/>
</dbReference>
<dbReference type="PANTHER" id="PTHR10629">
    <property type="entry name" value="CYTOSINE-SPECIFIC METHYLTRANSFERASE"/>
    <property type="match status" value="1"/>
</dbReference>
<dbReference type="EMBL" id="MCGO01000008">
    <property type="protein sequence ID" value="ORY50063.1"/>
    <property type="molecule type" value="Genomic_DNA"/>
</dbReference>
<dbReference type="OrthoDB" id="5376140at2759"/>